<dbReference type="GO" id="GO:0016604">
    <property type="term" value="C:nuclear body"/>
    <property type="evidence" value="ECO:0007669"/>
    <property type="project" value="TreeGrafter"/>
</dbReference>
<feature type="non-terminal residue" evidence="2">
    <location>
        <position position="92"/>
    </location>
</feature>
<comment type="caution">
    <text evidence="2">The sequence shown here is derived from an EMBL/GenBank/DDBJ whole genome shotgun (WGS) entry which is preliminary data.</text>
</comment>
<dbReference type="SMART" id="SM00651">
    <property type="entry name" value="Sm"/>
    <property type="match status" value="1"/>
</dbReference>
<dbReference type="Proteomes" id="UP001328107">
    <property type="component" value="Unassembled WGS sequence"/>
</dbReference>
<name>A0AAN5C4W6_9BILA</name>
<reference evidence="3" key="1">
    <citation type="submission" date="2022-10" db="EMBL/GenBank/DDBJ databases">
        <title>Genome assembly of Pristionchus species.</title>
        <authorList>
            <person name="Yoshida K."/>
            <person name="Sommer R.J."/>
        </authorList>
    </citation>
    <scope>NUCLEOTIDE SEQUENCE [LARGE SCALE GENOMIC DNA]</scope>
    <source>
        <strain evidence="3">RS5460</strain>
    </source>
</reference>
<organism evidence="2 3">
    <name type="scientific">Pristionchus mayeri</name>
    <dbReference type="NCBI Taxonomy" id="1317129"/>
    <lineage>
        <taxon>Eukaryota</taxon>
        <taxon>Metazoa</taxon>
        <taxon>Ecdysozoa</taxon>
        <taxon>Nematoda</taxon>
        <taxon>Chromadorea</taxon>
        <taxon>Rhabditida</taxon>
        <taxon>Rhabditina</taxon>
        <taxon>Diplogasteromorpha</taxon>
        <taxon>Diplogasteroidea</taxon>
        <taxon>Neodiplogasteridae</taxon>
        <taxon>Pristionchus</taxon>
    </lineage>
</organism>
<accession>A0AAN5C4W6</accession>
<dbReference type="PANTHER" id="PTHR21196:SF1">
    <property type="entry name" value="U7 SNRNA-ASSOCIATED SM-LIKE PROTEIN LSM10"/>
    <property type="match status" value="1"/>
</dbReference>
<dbReference type="GO" id="GO:0071208">
    <property type="term" value="F:histone pre-mRNA DCP binding"/>
    <property type="evidence" value="ECO:0007669"/>
    <property type="project" value="TreeGrafter"/>
</dbReference>
<proteinExistence type="predicted"/>
<dbReference type="InterPro" id="IPR052840">
    <property type="entry name" value="U7_snRNA_Sm-like"/>
</dbReference>
<dbReference type="InterPro" id="IPR001163">
    <property type="entry name" value="Sm_dom_euk/arc"/>
</dbReference>
<dbReference type="Gene3D" id="2.30.30.100">
    <property type="match status" value="1"/>
</dbReference>
<dbReference type="SUPFAM" id="SSF50182">
    <property type="entry name" value="Sm-like ribonucleoproteins"/>
    <property type="match status" value="1"/>
</dbReference>
<protein>
    <recommendedName>
        <fullName evidence="1">Sm domain-containing protein</fullName>
    </recommendedName>
</protein>
<dbReference type="AlphaFoldDB" id="A0AAN5C4W6"/>
<dbReference type="GO" id="GO:0071254">
    <property type="term" value="C:cytoplasmic U snRNP body"/>
    <property type="evidence" value="ECO:0007669"/>
    <property type="project" value="TreeGrafter"/>
</dbReference>
<evidence type="ECO:0000313" key="3">
    <source>
        <dbReference type="Proteomes" id="UP001328107"/>
    </source>
</evidence>
<gene>
    <name evidence="2" type="ORF">PMAYCL1PPCAC_00980</name>
</gene>
<dbReference type="PANTHER" id="PTHR21196">
    <property type="entry name" value="U7 SNRNA-ASSOCIATED SM-LIKE PROTEIN LSM10"/>
    <property type="match status" value="1"/>
</dbReference>
<dbReference type="GO" id="GO:0006398">
    <property type="term" value="P:mRNA 3'-end processing by stem-loop binding and cleavage"/>
    <property type="evidence" value="ECO:0007669"/>
    <property type="project" value="TreeGrafter"/>
</dbReference>
<evidence type="ECO:0000259" key="1">
    <source>
        <dbReference type="SMART" id="SM00651"/>
    </source>
</evidence>
<dbReference type="InterPro" id="IPR010920">
    <property type="entry name" value="LSM_dom_sf"/>
</dbReference>
<dbReference type="Pfam" id="PF01423">
    <property type="entry name" value="LSM"/>
    <property type="match status" value="1"/>
</dbReference>
<sequence length="92" mass="10482">MDEKKLMREGLSSFINGLTGQKLLVEMRGEKYANGVLEDCDCFLNLRMKDVSMLQGAETITLRNLFISGKHIRFIHMDDYADVVASVRKGIR</sequence>
<evidence type="ECO:0000313" key="2">
    <source>
        <dbReference type="EMBL" id="GMR30785.1"/>
    </source>
</evidence>
<keyword evidence="3" id="KW-1185">Reference proteome</keyword>
<dbReference type="EMBL" id="BTRK01000001">
    <property type="protein sequence ID" value="GMR30785.1"/>
    <property type="molecule type" value="Genomic_DNA"/>
</dbReference>
<feature type="domain" description="Sm" evidence="1">
    <location>
        <begin position="13"/>
        <end position="77"/>
    </location>
</feature>
<dbReference type="GO" id="GO:0071209">
    <property type="term" value="F:U7 snRNA binding"/>
    <property type="evidence" value="ECO:0007669"/>
    <property type="project" value="TreeGrafter"/>
</dbReference>